<dbReference type="Gene3D" id="2.10.25.10">
    <property type="entry name" value="Laminin"/>
    <property type="match status" value="3"/>
</dbReference>
<feature type="compositionally biased region" description="Acidic residues" evidence="9">
    <location>
        <begin position="356"/>
        <end position="380"/>
    </location>
</feature>
<dbReference type="PROSITE" id="PS00010">
    <property type="entry name" value="ASX_HYDROXYL"/>
    <property type="match status" value="3"/>
</dbReference>
<evidence type="ECO:0000256" key="6">
    <source>
        <dbReference type="ARBA" id="ARBA00023157"/>
    </source>
</evidence>
<evidence type="ECO:0000256" key="4">
    <source>
        <dbReference type="ARBA" id="ARBA00022737"/>
    </source>
</evidence>
<dbReference type="SMART" id="SM00181">
    <property type="entry name" value="EGF"/>
    <property type="match status" value="4"/>
</dbReference>
<dbReference type="SUPFAM" id="SSF49854">
    <property type="entry name" value="Spermadhesin, CUB domain"/>
    <property type="match status" value="1"/>
</dbReference>
<evidence type="ECO:0000259" key="10">
    <source>
        <dbReference type="PROSITE" id="PS01180"/>
    </source>
</evidence>
<feature type="domain" description="EGF-like" evidence="11">
    <location>
        <begin position="80"/>
        <end position="116"/>
    </location>
</feature>
<feature type="disulfide bond" evidence="8">
    <location>
        <begin position="267"/>
        <end position="276"/>
    </location>
</feature>
<dbReference type="PANTHER" id="PTHR12916:SF4">
    <property type="entry name" value="UNINFLATABLE, ISOFORM C"/>
    <property type="match status" value="1"/>
</dbReference>
<feature type="disulfide bond" evidence="8">
    <location>
        <begin position="84"/>
        <end position="94"/>
    </location>
</feature>
<feature type="disulfide bond" evidence="8">
    <location>
        <begin position="343"/>
        <end position="352"/>
    </location>
</feature>
<reference evidence="12" key="1">
    <citation type="submission" date="2022-11" db="UniProtKB">
        <authorList>
            <consortium name="EnsemblMetazoa"/>
        </authorList>
    </citation>
    <scope>IDENTIFICATION</scope>
</reference>
<feature type="disulfide bond" evidence="8">
    <location>
        <begin position="246"/>
        <end position="256"/>
    </location>
</feature>
<dbReference type="GeneID" id="119735373"/>
<keyword evidence="4" id="KW-0677">Repeat</keyword>
<dbReference type="Pfam" id="PF00008">
    <property type="entry name" value="EGF"/>
    <property type="match status" value="2"/>
</dbReference>
<dbReference type="AlphaFoldDB" id="A0A914ANI6"/>
<dbReference type="Gene3D" id="2.60.120.290">
    <property type="entry name" value="Spermadhesin, CUB domain"/>
    <property type="match status" value="1"/>
</dbReference>
<dbReference type="SMART" id="SM00042">
    <property type="entry name" value="CUB"/>
    <property type="match status" value="1"/>
</dbReference>
<feature type="disulfide bond" evidence="8">
    <location>
        <begin position="305"/>
        <end position="314"/>
    </location>
</feature>
<name>A0A914ANI6_PATMI</name>
<evidence type="ECO:0000256" key="2">
    <source>
        <dbReference type="ARBA" id="ARBA00022536"/>
    </source>
</evidence>
<protein>
    <submittedName>
        <fullName evidence="12">Uncharacterized protein</fullName>
    </submittedName>
</protein>
<dbReference type="SMART" id="SM00179">
    <property type="entry name" value="EGF_CA"/>
    <property type="match status" value="3"/>
</dbReference>
<dbReference type="FunFam" id="2.10.25.10:FF:000309">
    <property type="entry name" value="Uncharacterized protein, isoform A"/>
    <property type="match status" value="1"/>
</dbReference>
<dbReference type="PANTHER" id="PTHR12916">
    <property type="entry name" value="CYTOCHROME C OXIDASE POLYPEPTIDE VIC-2"/>
    <property type="match status" value="1"/>
</dbReference>
<keyword evidence="13" id="KW-1185">Reference proteome</keyword>
<keyword evidence="7" id="KW-0325">Glycoprotein</keyword>
<dbReference type="OrthoDB" id="430340at2759"/>
<keyword evidence="2 8" id="KW-0245">EGF-like domain</keyword>
<dbReference type="InterPro" id="IPR001881">
    <property type="entry name" value="EGF-like_Ca-bd_dom"/>
</dbReference>
<dbReference type="EnsemblMetazoa" id="XM_038209071.1">
    <property type="protein sequence ID" value="XP_038064999.1"/>
    <property type="gene ID" value="LOC119735373"/>
</dbReference>
<feature type="region of interest" description="Disordered" evidence="9">
    <location>
        <begin position="355"/>
        <end position="380"/>
    </location>
</feature>
<keyword evidence="3" id="KW-0732">Signal</keyword>
<dbReference type="GO" id="GO:0005112">
    <property type="term" value="F:Notch binding"/>
    <property type="evidence" value="ECO:0007669"/>
    <property type="project" value="TreeGrafter"/>
</dbReference>
<accession>A0A914ANI6</accession>
<dbReference type="PROSITE" id="PS01186">
    <property type="entry name" value="EGF_2"/>
    <property type="match status" value="3"/>
</dbReference>
<dbReference type="FunFam" id="2.10.25.10:FF:000004">
    <property type="entry name" value="Neurogenic locus notch 1"/>
    <property type="match status" value="1"/>
</dbReference>
<dbReference type="PRINTS" id="PR00010">
    <property type="entry name" value="EGFBLOOD"/>
</dbReference>
<dbReference type="SUPFAM" id="SSF57184">
    <property type="entry name" value="Growth factor receptor domain"/>
    <property type="match status" value="1"/>
</dbReference>
<evidence type="ECO:0000256" key="8">
    <source>
        <dbReference type="PROSITE-ProRule" id="PRU00076"/>
    </source>
</evidence>
<dbReference type="RefSeq" id="XP_038064999.1">
    <property type="nucleotide sequence ID" value="XM_038209071.1"/>
</dbReference>
<dbReference type="FunFam" id="2.10.25.10:FF:000434">
    <property type="entry name" value="Predicted protein"/>
    <property type="match status" value="1"/>
</dbReference>
<keyword evidence="5" id="KW-0472">Membrane</keyword>
<proteinExistence type="predicted"/>
<evidence type="ECO:0000259" key="11">
    <source>
        <dbReference type="PROSITE" id="PS50026"/>
    </source>
</evidence>
<feature type="disulfide bond" evidence="8">
    <location>
        <begin position="106"/>
        <end position="115"/>
    </location>
</feature>
<dbReference type="InterPro" id="IPR009030">
    <property type="entry name" value="Growth_fac_rcpt_cys_sf"/>
</dbReference>
<keyword evidence="6 8" id="KW-1015">Disulfide bond</keyword>
<evidence type="ECO:0000256" key="5">
    <source>
        <dbReference type="ARBA" id="ARBA00023136"/>
    </source>
</evidence>
<dbReference type="GO" id="GO:0005509">
    <property type="term" value="F:calcium ion binding"/>
    <property type="evidence" value="ECO:0007669"/>
    <property type="project" value="InterPro"/>
</dbReference>
<evidence type="ECO:0000256" key="3">
    <source>
        <dbReference type="ARBA" id="ARBA00022729"/>
    </source>
</evidence>
<dbReference type="InterPro" id="IPR013032">
    <property type="entry name" value="EGF-like_CS"/>
</dbReference>
<dbReference type="InterPro" id="IPR000859">
    <property type="entry name" value="CUB_dom"/>
</dbReference>
<feature type="domain" description="EGF-like" evidence="11">
    <location>
        <begin position="242"/>
        <end position="277"/>
    </location>
</feature>
<dbReference type="GO" id="GO:0007219">
    <property type="term" value="P:Notch signaling pathway"/>
    <property type="evidence" value="ECO:0007669"/>
    <property type="project" value="TreeGrafter"/>
</dbReference>
<dbReference type="PROSITE" id="PS00022">
    <property type="entry name" value="EGF_1"/>
    <property type="match status" value="4"/>
</dbReference>
<evidence type="ECO:0000256" key="9">
    <source>
        <dbReference type="SAM" id="MobiDB-lite"/>
    </source>
</evidence>
<feature type="domain" description="EGF-like" evidence="11">
    <location>
        <begin position="317"/>
        <end position="353"/>
    </location>
</feature>
<comment type="caution">
    <text evidence="8">Lacks conserved residue(s) required for the propagation of feature annotation.</text>
</comment>
<dbReference type="PROSITE" id="PS01187">
    <property type="entry name" value="EGF_CA"/>
    <property type="match status" value="2"/>
</dbReference>
<dbReference type="InterPro" id="IPR035914">
    <property type="entry name" value="Sperma_CUB_dom_sf"/>
</dbReference>
<dbReference type="Pfam" id="PF12661">
    <property type="entry name" value="hEGF"/>
    <property type="match status" value="1"/>
</dbReference>
<dbReference type="InterPro" id="IPR000152">
    <property type="entry name" value="EGF-type_Asp/Asn_hydroxyl_site"/>
</dbReference>
<organism evidence="12 13">
    <name type="scientific">Patiria miniata</name>
    <name type="common">Bat star</name>
    <name type="synonym">Asterina miniata</name>
    <dbReference type="NCBI Taxonomy" id="46514"/>
    <lineage>
        <taxon>Eukaryota</taxon>
        <taxon>Metazoa</taxon>
        <taxon>Echinodermata</taxon>
        <taxon>Eleutherozoa</taxon>
        <taxon>Asterozoa</taxon>
        <taxon>Asteroidea</taxon>
        <taxon>Valvatacea</taxon>
        <taxon>Valvatida</taxon>
        <taxon>Asterinidae</taxon>
        <taxon>Patiria</taxon>
    </lineage>
</organism>
<evidence type="ECO:0000256" key="7">
    <source>
        <dbReference type="ARBA" id="ARBA00023180"/>
    </source>
</evidence>
<dbReference type="Proteomes" id="UP000887568">
    <property type="component" value="Unplaced"/>
</dbReference>
<feature type="domain" description="EGF-like" evidence="11">
    <location>
        <begin position="279"/>
        <end position="315"/>
    </location>
</feature>
<sequence>MIQAHPQQLQPPAGSSYFHIPANFHRARMIRLLLLVVALGHAISALPHAQRSSKIYHDMELLERLLELYNSKDKLESRDASLGCSPNPCLNAECVLGPDGQAFCECSGGQNGAFCNASSIGVNCEPSSDGDRYIYDQYGGYIQSPGYPEPYGIQQRCPYIIGFPGAERIEIRFENVDIDFSGANYLGYQPGGTIDFASEYVRLESLPSETIVVNDSKVSVFFQTTYANPSQKKGFRMHFRIYVDECRSSPCQNGVCFDEVDGFGCECSPGYEGTLCEINTDDCAIDPCQNGGVCVDDVNGFSCQCSLGYAGDQCETNINECGSNPCLNGAECVDGVNEFSCTCTAGFRGVLCKTENDDEEGEEQEEEEDEGSSDEDDDDD</sequence>
<evidence type="ECO:0000313" key="12">
    <source>
        <dbReference type="EnsemblMetazoa" id="XP_038064999.1"/>
    </source>
</evidence>
<feature type="domain" description="CUB" evidence="10">
    <location>
        <begin position="124"/>
        <end position="242"/>
    </location>
</feature>
<dbReference type="InterPro" id="IPR000742">
    <property type="entry name" value="EGF"/>
</dbReference>
<dbReference type="PROSITE" id="PS50026">
    <property type="entry name" value="EGF_3"/>
    <property type="match status" value="4"/>
</dbReference>
<dbReference type="PROSITE" id="PS01180">
    <property type="entry name" value="CUB"/>
    <property type="match status" value="1"/>
</dbReference>
<comment type="subcellular location">
    <subcellularLocation>
        <location evidence="1">Membrane</location>
    </subcellularLocation>
</comment>
<dbReference type="InterPro" id="IPR018097">
    <property type="entry name" value="EGF_Ca-bd_CS"/>
</dbReference>
<evidence type="ECO:0000313" key="13">
    <source>
        <dbReference type="Proteomes" id="UP000887568"/>
    </source>
</evidence>
<dbReference type="CDD" id="cd00054">
    <property type="entry name" value="EGF_CA"/>
    <property type="match status" value="3"/>
</dbReference>
<evidence type="ECO:0000256" key="1">
    <source>
        <dbReference type="ARBA" id="ARBA00004370"/>
    </source>
</evidence>
<dbReference type="GO" id="GO:0016020">
    <property type="term" value="C:membrane"/>
    <property type="evidence" value="ECO:0007669"/>
    <property type="project" value="UniProtKB-SubCell"/>
</dbReference>
<dbReference type="Pfam" id="PF00431">
    <property type="entry name" value="CUB"/>
    <property type="match status" value="1"/>
</dbReference>
<dbReference type="CDD" id="cd00041">
    <property type="entry name" value="CUB"/>
    <property type="match status" value="1"/>
</dbReference>